<accession>A0ABT2KD58</accession>
<keyword evidence="2" id="KW-1185">Reference proteome</keyword>
<protein>
    <submittedName>
        <fullName evidence="1">Uncharacterized protein</fullName>
    </submittedName>
</protein>
<dbReference type="Proteomes" id="UP001320702">
    <property type="component" value="Unassembled WGS sequence"/>
</dbReference>
<proteinExistence type="predicted"/>
<reference evidence="1 2" key="1">
    <citation type="submission" date="2022-04" db="EMBL/GenBank/DDBJ databases">
        <title>Paracoccus sp. YLB-12 draft genome sequence.</title>
        <authorList>
            <person name="Yu L."/>
        </authorList>
    </citation>
    <scope>NUCLEOTIDE SEQUENCE [LARGE SCALE GENOMIC DNA]</scope>
    <source>
        <strain evidence="1 2">YLB-12</strain>
    </source>
</reference>
<evidence type="ECO:0000313" key="2">
    <source>
        <dbReference type="Proteomes" id="UP001320702"/>
    </source>
</evidence>
<name>A0ABT2KD58_9RHOB</name>
<dbReference type="RefSeq" id="WP_260278398.1">
    <property type="nucleotide sequence ID" value="NZ_JANAVZ010000012.1"/>
</dbReference>
<dbReference type="EMBL" id="JANAVZ010000012">
    <property type="protein sequence ID" value="MCT4334485.1"/>
    <property type="molecule type" value="Genomic_DNA"/>
</dbReference>
<comment type="caution">
    <text evidence="1">The sequence shown here is derived from an EMBL/GenBank/DDBJ whole genome shotgun (WGS) entry which is preliminary data.</text>
</comment>
<gene>
    <name evidence="1" type="ORF">MU516_16635</name>
</gene>
<evidence type="ECO:0000313" key="1">
    <source>
        <dbReference type="EMBL" id="MCT4334485.1"/>
    </source>
</evidence>
<sequence>MSRLPIPPTPGRCHAGARRAGTNAEYRSLGVVLGLDPAKLDATGQAAFAALPTAPALPALSDLGTVLAEPHPDWMTRLTAAWQDRYTR</sequence>
<organism evidence="1 2">
    <name type="scientific">Paracoccus maritimus</name>
    <dbReference type="NCBI Taxonomy" id="2933292"/>
    <lineage>
        <taxon>Bacteria</taxon>
        <taxon>Pseudomonadati</taxon>
        <taxon>Pseudomonadota</taxon>
        <taxon>Alphaproteobacteria</taxon>
        <taxon>Rhodobacterales</taxon>
        <taxon>Paracoccaceae</taxon>
        <taxon>Paracoccus</taxon>
    </lineage>
</organism>